<reference evidence="3" key="1">
    <citation type="submission" date="2018-06" db="EMBL/GenBank/DDBJ databases">
        <authorList>
            <person name="Cea G.-C."/>
            <person name="William W."/>
        </authorList>
    </citation>
    <scope>NUCLEOTIDE SEQUENCE [LARGE SCALE GENOMIC DNA]</scope>
    <source>
        <strain evidence="3">DB21MT-2</strain>
    </source>
</reference>
<feature type="domain" description="Transposase IS801/IS1294" evidence="1">
    <location>
        <begin position="16"/>
        <end position="103"/>
    </location>
</feature>
<dbReference type="KEGG" id="sbk:SHEWBE_1894"/>
<protein>
    <submittedName>
        <fullName evidence="2">Transposase</fullName>
    </submittedName>
</protein>
<dbReference type="GO" id="GO:0003677">
    <property type="term" value="F:DNA binding"/>
    <property type="evidence" value="ECO:0007669"/>
    <property type="project" value="InterPro"/>
</dbReference>
<dbReference type="Proteomes" id="UP000250123">
    <property type="component" value="Chromosome SHEWBE"/>
</dbReference>
<evidence type="ECO:0000259" key="1">
    <source>
        <dbReference type="Pfam" id="PF04986"/>
    </source>
</evidence>
<dbReference type="GO" id="GO:0004803">
    <property type="term" value="F:transposase activity"/>
    <property type="evidence" value="ECO:0007669"/>
    <property type="project" value="InterPro"/>
</dbReference>
<sequence length="104" mass="11994">MLEQLTEKLSIKLPADIPKKWVVDCQHVGKGLPALTLYNKRLSPYLYRGVLPDNDIISDIDGQVSFEYKDSQSKTTKIRTLPAVKFLYLIWQHVLPKGLRQVRD</sequence>
<gene>
    <name evidence="2" type="ORF">SHEWBE_1894</name>
</gene>
<organism evidence="2 3">
    <name type="scientific">Shewanella benthica</name>
    <dbReference type="NCBI Taxonomy" id="43661"/>
    <lineage>
        <taxon>Bacteria</taxon>
        <taxon>Pseudomonadati</taxon>
        <taxon>Pseudomonadota</taxon>
        <taxon>Gammaproteobacteria</taxon>
        <taxon>Alteromonadales</taxon>
        <taxon>Shewanellaceae</taxon>
        <taxon>Shewanella</taxon>
    </lineage>
</organism>
<name>A0A330M495_9GAMM</name>
<dbReference type="EMBL" id="LS483452">
    <property type="protein sequence ID" value="SQH75860.1"/>
    <property type="molecule type" value="Genomic_DNA"/>
</dbReference>
<dbReference type="GO" id="GO:0006313">
    <property type="term" value="P:DNA transposition"/>
    <property type="evidence" value="ECO:0007669"/>
    <property type="project" value="InterPro"/>
</dbReference>
<dbReference type="Pfam" id="PF04986">
    <property type="entry name" value="Y2_Tnp"/>
    <property type="match status" value="1"/>
</dbReference>
<evidence type="ECO:0000313" key="2">
    <source>
        <dbReference type="EMBL" id="SQH75860.1"/>
    </source>
</evidence>
<proteinExistence type="predicted"/>
<accession>A0A330M495</accession>
<dbReference type="AlphaFoldDB" id="A0A330M495"/>
<dbReference type="InterPro" id="IPR007069">
    <property type="entry name" value="Transposase_32"/>
</dbReference>
<evidence type="ECO:0000313" key="3">
    <source>
        <dbReference type="Proteomes" id="UP000250123"/>
    </source>
</evidence>